<dbReference type="InterPro" id="IPR029063">
    <property type="entry name" value="SAM-dependent_MTases_sf"/>
</dbReference>
<dbReference type="PROSITE" id="PS51608">
    <property type="entry name" value="SAM_MT_UBIE"/>
    <property type="match status" value="1"/>
</dbReference>
<protein>
    <submittedName>
        <fullName evidence="4">Demethylmenaquinone methyltransferase</fullName>
        <ecNumber evidence="4">2.1.1.163</ecNumber>
    </submittedName>
</protein>
<evidence type="ECO:0000313" key="4">
    <source>
        <dbReference type="EMBL" id="VAW26432.1"/>
    </source>
</evidence>
<dbReference type="EMBL" id="UOES01000099">
    <property type="protein sequence ID" value="VAW26432.1"/>
    <property type="molecule type" value="Genomic_DNA"/>
</dbReference>
<keyword evidence="1 4" id="KW-0489">Methyltransferase</keyword>
<dbReference type="InterPro" id="IPR004033">
    <property type="entry name" value="UbiE/COQ5_MeTrFase"/>
</dbReference>
<dbReference type="PROSITE" id="PS01183">
    <property type="entry name" value="UBIE_1"/>
    <property type="match status" value="1"/>
</dbReference>
<evidence type="ECO:0000256" key="2">
    <source>
        <dbReference type="ARBA" id="ARBA00022679"/>
    </source>
</evidence>
<dbReference type="GO" id="GO:0032259">
    <property type="term" value="P:methylation"/>
    <property type="evidence" value="ECO:0007669"/>
    <property type="project" value="UniProtKB-KW"/>
</dbReference>
<dbReference type="GO" id="GO:0042181">
    <property type="term" value="P:ketone biosynthetic process"/>
    <property type="evidence" value="ECO:0007669"/>
    <property type="project" value="UniProtKB-ARBA"/>
</dbReference>
<dbReference type="AlphaFoldDB" id="A0A3B0UJ32"/>
<gene>
    <name evidence="4" type="ORF">MNBD_BACTEROID06-1612</name>
</gene>
<keyword evidence="3" id="KW-0949">S-adenosyl-L-methionine</keyword>
<dbReference type="Pfam" id="PF01209">
    <property type="entry name" value="Ubie_methyltran"/>
    <property type="match status" value="1"/>
</dbReference>
<dbReference type="CDD" id="cd02440">
    <property type="entry name" value="AdoMet_MTases"/>
    <property type="match status" value="1"/>
</dbReference>
<reference evidence="4" key="1">
    <citation type="submission" date="2018-06" db="EMBL/GenBank/DDBJ databases">
        <authorList>
            <person name="Zhirakovskaya E."/>
        </authorList>
    </citation>
    <scope>NUCLEOTIDE SEQUENCE</scope>
</reference>
<dbReference type="HAMAP" id="MF_01813">
    <property type="entry name" value="MenG_UbiE_methyltr"/>
    <property type="match status" value="1"/>
</dbReference>
<dbReference type="NCBIfam" id="NF001244">
    <property type="entry name" value="PRK00216.1-5"/>
    <property type="match status" value="1"/>
</dbReference>
<proteinExistence type="inferred from homology"/>
<dbReference type="InterPro" id="IPR023576">
    <property type="entry name" value="UbiE/COQ5_MeTrFase_CS"/>
</dbReference>
<dbReference type="EC" id="2.1.1.163" evidence="4"/>
<dbReference type="PANTHER" id="PTHR43591">
    <property type="entry name" value="METHYLTRANSFERASE"/>
    <property type="match status" value="1"/>
</dbReference>
<dbReference type="SUPFAM" id="SSF53335">
    <property type="entry name" value="S-adenosyl-L-methionine-dependent methyltransferases"/>
    <property type="match status" value="1"/>
</dbReference>
<dbReference type="Gene3D" id="3.40.50.150">
    <property type="entry name" value="Vaccinia Virus protein VP39"/>
    <property type="match status" value="1"/>
</dbReference>
<dbReference type="NCBIfam" id="TIGR01934">
    <property type="entry name" value="MenG_MenH_UbiE"/>
    <property type="match status" value="1"/>
</dbReference>
<sequence>MEVVPYKENDQGKKEQVAQMFNNISKRYDLLNHVLSMGIDILWRKKAVRMLNPFRPKIILDIATGTGDFAIEASRLRPIKIYGVDISEGMLDVGRKKIKAKKLDDVIEMQLGDSENLVFKDNFFDAVTVAFGVRNYENLKLGLSEMFRVMKPGGHVVIIEFSKPSKFPVKQIYNLYFKAILPMIGKLVSKDQSAYTYLPESVSAFPYGNAFLNIMKDVGFTETKSIPLTLGISSIYWGSK</sequence>
<keyword evidence="2 4" id="KW-0808">Transferase</keyword>
<dbReference type="PANTHER" id="PTHR43591:SF24">
    <property type="entry name" value="2-METHOXY-6-POLYPRENYL-1,4-BENZOQUINOL METHYLASE, MITOCHONDRIAL"/>
    <property type="match status" value="1"/>
</dbReference>
<organism evidence="4">
    <name type="scientific">hydrothermal vent metagenome</name>
    <dbReference type="NCBI Taxonomy" id="652676"/>
    <lineage>
        <taxon>unclassified sequences</taxon>
        <taxon>metagenomes</taxon>
        <taxon>ecological metagenomes</taxon>
    </lineage>
</organism>
<dbReference type="GO" id="GO:0043770">
    <property type="term" value="F:demethylmenaquinone methyltransferase activity"/>
    <property type="evidence" value="ECO:0007669"/>
    <property type="project" value="UniProtKB-EC"/>
</dbReference>
<accession>A0A3B0UJ32</accession>
<evidence type="ECO:0000256" key="3">
    <source>
        <dbReference type="ARBA" id="ARBA00022691"/>
    </source>
</evidence>
<evidence type="ECO:0000256" key="1">
    <source>
        <dbReference type="ARBA" id="ARBA00022603"/>
    </source>
</evidence>
<dbReference type="PROSITE" id="PS01184">
    <property type="entry name" value="UBIE_2"/>
    <property type="match status" value="1"/>
</dbReference>
<name>A0A3B0UJ32_9ZZZZ</name>